<dbReference type="GO" id="GO:0005524">
    <property type="term" value="F:ATP binding"/>
    <property type="evidence" value="ECO:0007669"/>
    <property type="project" value="UniProtKB-KW"/>
</dbReference>
<evidence type="ECO:0000256" key="9">
    <source>
        <dbReference type="ARBA" id="ARBA00022840"/>
    </source>
</evidence>
<keyword evidence="11 12" id="KW-0472">Membrane</keyword>
<dbReference type="InterPro" id="IPR005467">
    <property type="entry name" value="His_kinase_dom"/>
</dbReference>
<dbReference type="InterPro" id="IPR036890">
    <property type="entry name" value="HATPase_C_sf"/>
</dbReference>
<evidence type="ECO:0000313" key="14">
    <source>
        <dbReference type="EMBL" id="QCK84334.1"/>
    </source>
</evidence>
<evidence type="ECO:0000256" key="8">
    <source>
        <dbReference type="ARBA" id="ARBA00022777"/>
    </source>
</evidence>
<comment type="catalytic activity">
    <reaction evidence="1">
        <text>ATP + protein L-histidine = ADP + protein N-phospho-L-histidine.</text>
        <dbReference type="EC" id="2.7.13.3"/>
    </reaction>
</comment>
<dbReference type="PRINTS" id="PR00344">
    <property type="entry name" value="BCTRLSENSOR"/>
</dbReference>
<keyword evidence="6" id="KW-0808">Transferase</keyword>
<dbReference type="Proteomes" id="UP000298588">
    <property type="component" value="Chromosome"/>
</dbReference>
<evidence type="ECO:0000259" key="13">
    <source>
        <dbReference type="PROSITE" id="PS50109"/>
    </source>
</evidence>
<dbReference type="Pfam" id="PF02518">
    <property type="entry name" value="HATPase_c"/>
    <property type="match status" value="1"/>
</dbReference>
<dbReference type="GO" id="GO:0016036">
    <property type="term" value="P:cellular response to phosphate starvation"/>
    <property type="evidence" value="ECO:0007669"/>
    <property type="project" value="TreeGrafter"/>
</dbReference>
<dbReference type="PROSITE" id="PS50109">
    <property type="entry name" value="HIS_KIN"/>
    <property type="match status" value="1"/>
</dbReference>
<accession>A0A4D7QFR4</accession>
<keyword evidence="8 14" id="KW-0418">Kinase</keyword>
<evidence type="ECO:0000256" key="12">
    <source>
        <dbReference type="SAM" id="Phobius"/>
    </source>
</evidence>
<dbReference type="EC" id="2.7.13.3" evidence="3"/>
<dbReference type="Gene3D" id="1.10.287.130">
    <property type="match status" value="1"/>
</dbReference>
<dbReference type="InterPro" id="IPR036097">
    <property type="entry name" value="HisK_dim/P_sf"/>
</dbReference>
<evidence type="ECO:0000256" key="2">
    <source>
        <dbReference type="ARBA" id="ARBA00004236"/>
    </source>
</evidence>
<feature type="transmembrane region" description="Helical" evidence="12">
    <location>
        <begin position="12"/>
        <end position="32"/>
    </location>
</feature>
<sequence>MADEMDGKRQRTAWGSLALALAGLAVATALVLWRGLDWPSAIAACGSLVVAAITLLGPGGKHPMGAAEGVARRGTPLTDLTIEGLITALPAPAILLDARLIVRSHNARAHELIPGLRRGEPLTLGLRAPEVVEAVRAALATNTIQEVDYAERVPVMRWFRAEVTPVAITARGRDEAIPDFVLVSLRDLSESRRLERLRADFVANASHELRTPLASVLGFIETIQGPAKNDPPAIARFLEIMLAQARRMSRLIDDLLSLSRVELNEHVRPTDRIDLVPLIGHVRETLGPSAASQGVSVSLDCQEPSLMVAGDRDELIRLFENLTQNAIKYGAEGKKVEIAVTRDRSNPDREEAVVAVRDHGPGIPPEHLPRLTERFYRVDVVSSREKGGTGLGLALVKHIVNRHRGRLTIESPPGEGATFTVRLEAVASTESAA</sequence>
<reference evidence="14 15" key="1">
    <citation type="submission" date="2019-04" db="EMBL/GenBank/DDBJ databases">
        <title>Phreatobacter aquaticus sp. nov.</title>
        <authorList>
            <person name="Choi A."/>
            <person name="Baek K."/>
        </authorList>
    </citation>
    <scope>NUCLEOTIDE SEQUENCE [LARGE SCALE GENOMIC DNA]</scope>
    <source>
        <strain evidence="14 15">NMCR1094</strain>
    </source>
</reference>
<feature type="domain" description="Histidine kinase" evidence="13">
    <location>
        <begin position="204"/>
        <end position="427"/>
    </location>
</feature>
<evidence type="ECO:0000256" key="10">
    <source>
        <dbReference type="ARBA" id="ARBA00023012"/>
    </source>
</evidence>
<gene>
    <name evidence="14" type="ORF">E8L99_00245</name>
</gene>
<keyword evidence="15" id="KW-1185">Reference proteome</keyword>
<dbReference type="AlphaFoldDB" id="A0A4D7QFR4"/>
<dbReference type="FunFam" id="1.10.287.130:FF:000008">
    <property type="entry name" value="Two-component sensor histidine kinase"/>
    <property type="match status" value="1"/>
</dbReference>
<dbReference type="InterPro" id="IPR004358">
    <property type="entry name" value="Sig_transdc_His_kin-like_C"/>
</dbReference>
<dbReference type="InterPro" id="IPR003594">
    <property type="entry name" value="HATPase_dom"/>
</dbReference>
<name>A0A4D7QFR4_9HYPH</name>
<dbReference type="FunFam" id="3.30.565.10:FF:000006">
    <property type="entry name" value="Sensor histidine kinase WalK"/>
    <property type="match status" value="1"/>
</dbReference>
<dbReference type="InterPro" id="IPR050351">
    <property type="entry name" value="BphY/WalK/GraS-like"/>
</dbReference>
<dbReference type="KEGG" id="paqt:E8L99_00245"/>
<evidence type="ECO:0000313" key="15">
    <source>
        <dbReference type="Proteomes" id="UP000298588"/>
    </source>
</evidence>
<dbReference type="OrthoDB" id="9813151at2"/>
<keyword evidence="12" id="KW-0812">Transmembrane</keyword>
<keyword evidence="7" id="KW-0547">Nucleotide-binding</keyword>
<evidence type="ECO:0000256" key="6">
    <source>
        <dbReference type="ARBA" id="ARBA00022679"/>
    </source>
</evidence>
<dbReference type="RefSeq" id="WP_137097670.1">
    <property type="nucleotide sequence ID" value="NZ_CP039865.1"/>
</dbReference>
<dbReference type="GO" id="GO:0005886">
    <property type="term" value="C:plasma membrane"/>
    <property type="evidence" value="ECO:0007669"/>
    <property type="project" value="UniProtKB-SubCell"/>
</dbReference>
<dbReference type="InterPro" id="IPR003661">
    <property type="entry name" value="HisK_dim/P_dom"/>
</dbReference>
<dbReference type="Pfam" id="PF00512">
    <property type="entry name" value="HisKA"/>
    <property type="match status" value="1"/>
</dbReference>
<dbReference type="SUPFAM" id="SSF47384">
    <property type="entry name" value="Homodimeric domain of signal transducing histidine kinase"/>
    <property type="match status" value="1"/>
</dbReference>
<keyword evidence="10" id="KW-0902">Two-component regulatory system</keyword>
<proteinExistence type="predicted"/>
<organism evidence="14 15">
    <name type="scientific">Phreatobacter aquaticus</name>
    <dbReference type="NCBI Taxonomy" id="2570229"/>
    <lineage>
        <taxon>Bacteria</taxon>
        <taxon>Pseudomonadati</taxon>
        <taxon>Pseudomonadota</taxon>
        <taxon>Alphaproteobacteria</taxon>
        <taxon>Hyphomicrobiales</taxon>
        <taxon>Phreatobacteraceae</taxon>
        <taxon>Phreatobacter</taxon>
    </lineage>
</organism>
<comment type="subcellular location">
    <subcellularLocation>
        <location evidence="2">Cell membrane</location>
    </subcellularLocation>
</comment>
<protein>
    <recommendedName>
        <fullName evidence="3">histidine kinase</fullName>
        <ecNumber evidence="3">2.7.13.3</ecNumber>
    </recommendedName>
</protein>
<dbReference type="PANTHER" id="PTHR45453:SF1">
    <property type="entry name" value="PHOSPHATE REGULON SENSOR PROTEIN PHOR"/>
    <property type="match status" value="1"/>
</dbReference>
<dbReference type="SMART" id="SM00387">
    <property type="entry name" value="HATPase_c"/>
    <property type="match status" value="1"/>
</dbReference>
<evidence type="ECO:0000256" key="1">
    <source>
        <dbReference type="ARBA" id="ARBA00000085"/>
    </source>
</evidence>
<evidence type="ECO:0000256" key="11">
    <source>
        <dbReference type="ARBA" id="ARBA00023136"/>
    </source>
</evidence>
<evidence type="ECO:0000256" key="3">
    <source>
        <dbReference type="ARBA" id="ARBA00012438"/>
    </source>
</evidence>
<dbReference type="EMBL" id="CP039865">
    <property type="protein sequence ID" value="QCK84334.1"/>
    <property type="molecule type" value="Genomic_DNA"/>
</dbReference>
<dbReference type="CDD" id="cd00082">
    <property type="entry name" value="HisKA"/>
    <property type="match status" value="1"/>
</dbReference>
<dbReference type="GO" id="GO:0000155">
    <property type="term" value="F:phosphorelay sensor kinase activity"/>
    <property type="evidence" value="ECO:0007669"/>
    <property type="project" value="InterPro"/>
</dbReference>
<keyword evidence="4" id="KW-1003">Cell membrane</keyword>
<dbReference type="GO" id="GO:0004721">
    <property type="term" value="F:phosphoprotein phosphatase activity"/>
    <property type="evidence" value="ECO:0007669"/>
    <property type="project" value="TreeGrafter"/>
</dbReference>
<keyword evidence="5" id="KW-0597">Phosphoprotein</keyword>
<dbReference type="SUPFAM" id="SSF55874">
    <property type="entry name" value="ATPase domain of HSP90 chaperone/DNA topoisomerase II/histidine kinase"/>
    <property type="match status" value="1"/>
</dbReference>
<keyword evidence="12" id="KW-1133">Transmembrane helix</keyword>
<evidence type="ECO:0000256" key="4">
    <source>
        <dbReference type="ARBA" id="ARBA00022475"/>
    </source>
</evidence>
<keyword evidence="9" id="KW-0067">ATP-binding</keyword>
<dbReference type="SMART" id="SM00388">
    <property type="entry name" value="HisKA"/>
    <property type="match status" value="1"/>
</dbReference>
<evidence type="ECO:0000256" key="7">
    <source>
        <dbReference type="ARBA" id="ARBA00022741"/>
    </source>
</evidence>
<evidence type="ECO:0000256" key="5">
    <source>
        <dbReference type="ARBA" id="ARBA00022553"/>
    </source>
</evidence>
<dbReference type="Gene3D" id="3.30.565.10">
    <property type="entry name" value="Histidine kinase-like ATPase, C-terminal domain"/>
    <property type="match status" value="1"/>
</dbReference>
<dbReference type="CDD" id="cd00075">
    <property type="entry name" value="HATPase"/>
    <property type="match status" value="1"/>
</dbReference>
<dbReference type="PANTHER" id="PTHR45453">
    <property type="entry name" value="PHOSPHATE REGULON SENSOR PROTEIN PHOR"/>
    <property type="match status" value="1"/>
</dbReference>